<dbReference type="PRINTS" id="PR00410">
    <property type="entry name" value="PHEHYDRXLASE"/>
</dbReference>
<dbReference type="InterPro" id="IPR001433">
    <property type="entry name" value="OxRdtase_FAD/NAD-bd"/>
</dbReference>
<comment type="caution">
    <text evidence="7">The sequence shown here is derived from an EMBL/GenBank/DDBJ whole genome shotgun (WGS) entry which is preliminary data.</text>
</comment>
<dbReference type="Pfam" id="PF00111">
    <property type="entry name" value="Fer2"/>
    <property type="match status" value="1"/>
</dbReference>
<dbReference type="eggNOG" id="COG2871">
    <property type="taxonomic scope" value="Bacteria"/>
</dbReference>
<dbReference type="InterPro" id="IPR036010">
    <property type="entry name" value="2Fe-2S_ferredoxin-like_sf"/>
</dbReference>
<dbReference type="PRINTS" id="PR00371">
    <property type="entry name" value="FPNCR"/>
</dbReference>
<dbReference type="SUPFAM" id="SSF52343">
    <property type="entry name" value="Ferredoxin reductase-like, C-terminal NADP-linked domain"/>
    <property type="match status" value="1"/>
</dbReference>
<dbReference type="InterPro" id="IPR039261">
    <property type="entry name" value="FNR_nucleotide-bd"/>
</dbReference>
<gene>
    <name evidence="7" type="ORF">DC28_05185</name>
</gene>
<dbReference type="Gene3D" id="3.40.50.80">
    <property type="entry name" value="Nucleotide-binding domain of ferredoxin-NADP reductase (FNR) module"/>
    <property type="match status" value="1"/>
</dbReference>
<dbReference type="PROSITE" id="PS51085">
    <property type="entry name" value="2FE2S_FER_2"/>
    <property type="match status" value="1"/>
</dbReference>
<sequence>MATLFLAPLSLGVISAVLGALISITDRIVNNYGDVVIDINSGKKDLNVKGGSPLLLSLAEQDIFVPSACGGRGSCGACKVKVLSDVGPHLPTETPYLTKEEQAENIRLSCQVKVKQSLEIEIPEELFNIQKLTTKVKKITDVTHDIKEVLLELPEGTDLQYQPGQYGQFEVPPYNKIKERTQRAYSFSSNPNDKNHLEFLIRLVPGGIVTTYVHEHLQEGQSINVVAPVGDFKVQKTDAQMICVAGGSGMAPFKSIFSHMVDTGEIENREVWYFFGARTTKDLFYLEWLADLEKKYKNFHFIPALSEPEENADWKGETGLITEVLKSYLETKIDTEKTKEGYLCGSPGMLDACMIVMRQFGMDENKIYFDKFA</sequence>
<dbReference type="Pfam" id="PF00175">
    <property type="entry name" value="NAD_binding_1"/>
    <property type="match status" value="1"/>
</dbReference>
<evidence type="ECO:0000259" key="6">
    <source>
        <dbReference type="PROSITE" id="PS51384"/>
    </source>
</evidence>
<proteinExistence type="predicted"/>
<keyword evidence="4" id="KW-0408">Iron</keyword>
<accession>A0A098R366</accession>
<dbReference type="InterPro" id="IPR008333">
    <property type="entry name" value="Cbr1-like_FAD-bd_dom"/>
</dbReference>
<evidence type="ECO:0000256" key="4">
    <source>
        <dbReference type="ARBA" id="ARBA00023004"/>
    </source>
</evidence>
<keyword evidence="8" id="KW-1185">Reference proteome</keyword>
<evidence type="ECO:0000256" key="3">
    <source>
        <dbReference type="ARBA" id="ARBA00022827"/>
    </source>
</evidence>
<dbReference type="Gene3D" id="2.40.30.10">
    <property type="entry name" value="Translation factors"/>
    <property type="match status" value="1"/>
</dbReference>
<dbReference type="PROSITE" id="PS51384">
    <property type="entry name" value="FAD_FR"/>
    <property type="match status" value="1"/>
</dbReference>
<feature type="domain" description="2Fe-2S ferredoxin-type" evidence="5">
    <location>
        <begin position="33"/>
        <end position="126"/>
    </location>
</feature>
<dbReference type="CDD" id="cd00207">
    <property type="entry name" value="fer2"/>
    <property type="match status" value="1"/>
</dbReference>
<keyword evidence="1" id="KW-0813">Transport</keyword>
<dbReference type="InterPro" id="IPR017938">
    <property type="entry name" value="Riboflavin_synthase-like_b-brl"/>
</dbReference>
<dbReference type="GO" id="GO:0051536">
    <property type="term" value="F:iron-sulfur cluster binding"/>
    <property type="evidence" value="ECO:0007669"/>
    <property type="project" value="InterPro"/>
</dbReference>
<dbReference type="PANTHER" id="PTHR43644">
    <property type="entry name" value="NA(+)-TRANSLOCATING NADH-QUINONE REDUCTASE SUBUNIT"/>
    <property type="match status" value="1"/>
</dbReference>
<evidence type="ECO:0000256" key="2">
    <source>
        <dbReference type="ARBA" id="ARBA00022630"/>
    </source>
</evidence>
<feature type="domain" description="FAD-binding FR-type" evidence="6">
    <location>
        <begin position="129"/>
        <end position="235"/>
    </location>
</feature>
<dbReference type="InterPro" id="IPR012675">
    <property type="entry name" value="Beta-grasp_dom_sf"/>
</dbReference>
<keyword evidence="2" id="KW-0285">Flavoprotein</keyword>
<dbReference type="EMBL" id="JNUP01000045">
    <property type="protein sequence ID" value="KGE73172.1"/>
    <property type="molecule type" value="Genomic_DNA"/>
</dbReference>
<evidence type="ECO:0000256" key="1">
    <source>
        <dbReference type="ARBA" id="ARBA00022448"/>
    </source>
</evidence>
<dbReference type="OrthoDB" id="9807864at2"/>
<evidence type="ECO:0000313" key="7">
    <source>
        <dbReference type="EMBL" id="KGE73172.1"/>
    </source>
</evidence>
<protein>
    <submittedName>
        <fullName evidence="7">Oxidoreductase</fullName>
    </submittedName>
</protein>
<dbReference type="InterPro" id="IPR017927">
    <property type="entry name" value="FAD-bd_FR_type"/>
</dbReference>
<evidence type="ECO:0000313" key="8">
    <source>
        <dbReference type="Proteomes" id="UP000029692"/>
    </source>
</evidence>
<organism evidence="7 8">
    <name type="scientific">Spirochaeta lutea</name>
    <dbReference type="NCBI Taxonomy" id="1480694"/>
    <lineage>
        <taxon>Bacteria</taxon>
        <taxon>Pseudomonadati</taxon>
        <taxon>Spirochaetota</taxon>
        <taxon>Spirochaetia</taxon>
        <taxon>Spirochaetales</taxon>
        <taxon>Spirochaetaceae</taxon>
        <taxon>Spirochaeta</taxon>
    </lineage>
</organism>
<dbReference type="SUPFAM" id="SSF63380">
    <property type="entry name" value="Riboflavin synthase domain-like"/>
    <property type="match status" value="1"/>
</dbReference>
<evidence type="ECO:0000259" key="5">
    <source>
        <dbReference type="PROSITE" id="PS51085"/>
    </source>
</evidence>
<dbReference type="PANTHER" id="PTHR43644:SF1">
    <property type="entry name" value="NAD(P)H-FLAVIN REDUCTASE"/>
    <property type="match status" value="1"/>
</dbReference>
<dbReference type="InterPro" id="IPR001041">
    <property type="entry name" value="2Fe-2S_ferredoxin-type"/>
</dbReference>
<dbReference type="Gene3D" id="3.10.20.30">
    <property type="match status" value="1"/>
</dbReference>
<name>A0A098R366_9SPIO</name>
<dbReference type="SUPFAM" id="SSF54292">
    <property type="entry name" value="2Fe-2S ferredoxin-like"/>
    <property type="match status" value="1"/>
</dbReference>
<dbReference type="Pfam" id="PF00970">
    <property type="entry name" value="FAD_binding_6"/>
    <property type="match status" value="1"/>
</dbReference>
<dbReference type="STRING" id="1480694.DC28_05185"/>
<dbReference type="Proteomes" id="UP000029692">
    <property type="component" value="Unassembled WGS sequence"/>
</dbReference>
<dbReference type="InterPro" id="IPR001709">
    <property type="entry name" value="Flavoprot_Pyr_Nucl_cyt_Rdtase"/>
</dbReference>
<reference evidence="7 8" key="1">
    <citation type="submission" date="2014-05" db="EMBL/GenBank/DDBJ databases">
        <title>De novo Genome Sequence of Spirocheata sp.</title>
        <authorList>
            <person name="Shivani Y."/>
            <person name="Subhash Y."/>
            <person name="Tushar L."/>
            <person name="Sasikala C."/>
            <person name="Ramana C.V."/>
        </authorList>
    </citation>
    <scope>NUCLEOTIDE SEQUENCE [LARGE SCALE GENOMIC DNA]</scope>
    <source>
        <strain evidence="7 8">JC230</strain>
    </source>
</reference>
<keyword evidence="3" id="KW-0274">FAD</keyword>
<dbReference type="AlphaFoldDB" id="A0A098R366"/>
<dbReference type="GO" id="GO:0016491">
    <property type="term" value="F:oxidoreductase activity"/>
    <property type="evidence" value="ECO:0007669"/>
    <property type="project" value="InterPro"/>
</dbReference>